<reference evidence="1" key="1">
    <citation type="submission" date="2021-01" db="EMBL/GenBank/DDBJ databases">
        <authorList>
            <consortium name="Genoscope - CEA"/>
            <person name="William W."/>
        </authorList>
    </citation>
    <scope>NUCLEOTIDE SEQUENCE</scope>
</reference>
<proteinExistence type="predicted"/>
<keyword evidence="2" id="KW-1185">Reference proteome</keyword>
<protein>
    <submittedName>
        <fullName evidence="1">Uncharacterized protein</fullName>
    </submittedName>
</protein>
<gene>
    <name evidence="1" type="ORF">PSON_ATCC_30995.1.T0010156</name>
</gene>
<sequence length="62" mass="7477">MEQQKVTLICPKFRNNTTVHNCHLHHQIVNEGQDIKFLKMISLNQENLFCIKIRLLYKFNHL</sequence>
<evidence type="ECO:0000313" key="2">
    <source>
        <dbReference type="Proteomes" id="UP000692954"/>
    </source>
</evidence>
<evidence type="ECO:0000313" key="1">
    <source>
        <dbReference type="EMBL" id="CAD8045633.1"/>
    </source>
</evidence>
<organism evidence="1 2">
    <name type="scientific">Paramecium sonneborni</name>
    <dbReference type="NCBI Taxonomy" id="65129"/>
    <lineage>
        <taxon>Eukaryota</taxon>
        <taxon>Sar</taxon>
        <taxon>Alveolata</taxon>
        <taxon>Ciliophora</taxon>
        <taxon>Intramacronucleata</taxon>
        <taxon>Oligohymenophorea</taxon>
        <taxon>Peniculida</taxon>
        <taxon>Parameciidae</taxon>
        <taxon>Paramecium</taxon>
    </lineage>
</organism>
<dbReference type="EMBL" id="CAJJDN010000001">
    <property type="protein sequence ID" value="CAD8045633.1"/>
    <property type="molecule type" value="Genomic_DNA"/>
</dbReference>
<dbReference type="AlphaFoldDB" id="A0A8S1JSK3"/>
<dbReference type="Proteomes" id="UP000692954">
    <property type="component" value="Unassembled WGS sequence"/>
</dbReference>
<comment type="caution">
    <text evidence="1">The sequence shown here is derived from an EMBL/GenBank/DDBJ whole genome shotgun (WGS) entry which is preliminary data.</text>
</comment>
<name>A0A8S1JSK3_9CILI</name>
<accession>A0A8S1JSK3</accession>